<dbReference type="Proteomes" id="UP000321787">
    <property type="component" value="Unassembled WGS sequence"/>
</dbReference>
<accession>A0A510UBU6</accession>
<organism evidence="1 2">
    <name type="scientific">Aliivibrio fischeri</name>
    <name type="common">Vibrio fischeri</name>
    <dbReference type="NCBI Taxonomy" id="668"/>
    <lineage>
        <taxon>Bacteria</taxon>
        <taxon>Pseudomonadati</taxon>
        <taxon>Pseudomonadota</taxon>
        <taxon>Gammaproteobacteria</taxon>
        <taxon>Vibrionales</taxon>
        <taxon>Vibrionaceae</taxon>
        <taxon>Aliivibrio</taxon>
    </lineage>
</organism>
<sequence>MSLSSTAAPNAASPSAPLPLADLHLPEAPSFSLSWQGYGLIFLIIACIALLVWAFMAYRKKRRLQRVALSELAKLKPEQTRDVAKLLKQAALSHFSRQQIAALHGLAWWNFIEQKLPTKKQANVHFATRSEMLEKALYGKVPLSETNQKRFYDDVRYWLIHALPAKQQKAVQGAKHD</sequence>
<dbReference type="AlphaFoldDB" id="A0A510UBU6"/>
<name>A0A510UBU6_ALIFS</name>
<protein>
    <submittedName>
        <fullName evidence="1">Uncharacterized protein</fullName>
    </submittedName>
</protein>
<evidence type="ECO:0000313" key="1">
    <source>
        <dbReference type="EMBL" id="GEK11979.1"/>
    </source>
</evidence>
<reference evidence="1 2" key="1">
    <citation type="submission" date="2019-07" db="EMBL/GenBank/DDBJ databases">
        <title>Whole genome shotgun sequence of Aliivibrio fischeri NBRC 101058.</title>
        <authorList>
            <person name="Hosoyama A."/>
            <person name="Uohara A."/>
            <person name="Ohji S."/>
            <person name="Ichikawa N."/>
        </authorList>
    </citation>
    <scope>NUCLEOTIDE SEQUENCE [LARGE SCALE GENOMIC DNA]</scope>
    <source>
        <strain evidence="1 2">NBRC 101058</strain>
    </source>
</reference>
<evidence type="ECO:0000313" key="2">
    <source>
        <dbReference type="Proteomes" id="UP000321787"/>
    </source>
</evidence>
<dbReference type="InterPro" id="IPR025489">
    <property type="entry name" value="DUF4381"/>
</dbReference>
<comment type="caution">
    <text evidence="1">The sequence shown here is derived from an EMBL/GenBank/DDBJ whole genome shotgun (WGS) entry which is preliminary data.</text>
</comment>
<dbReference type="EMBL" id="BJTZ01000001">
    <property type="protein sequence ID" value="GEK11979.1"/>
    <property type="molecule type" value="Genomic_DNA"/>
</dbReference>
<dbReference type="RefSeq" id="WP_065596806.1">
    <property type="nucleotide sequence ID" value="NZ_BJTZ01000001.1"/>
</dbReference>
<gene>
    <name evidence="1" type="ORF">AFI02nite_00150</name>
</gene>
<proteinExistence type="predicted"/>
<dbReference type="Pfam" id="PF14316">
    <property type="entry name" value="DUF4381"/>
    <property type="match status" value="1"/>
</dbReference>